<name>A0AA88CRU4_FICCA</name>
<evidence type="ECO:0000256" key="1">
    <source>
        <dbReference type="SAM" id="MobiDB-lite"/>
    </source>
</evidence>
<reference evidence="2" key="1">
    <citation type="submission" date="2023-07" db="EMBL/GenBank/DDBJ databases">
        <title>draft genome sequence of fig (Ficus carica).</title>
        <authorList>
            <person name="Takahashi T."/>
            <person name="Nishimura K."/>
        </authorList>
    </citation>
    <scope>NUCLEOTIDE SEQUENCE</scope>
</reference>
<dbReference type="Proteomes" id="UP001187192">
    <property type="component" value="Unassembled WGS sequence"/>
</dbReference>
<feature type="compositionally biased region" description="Polar residues" evidence="1">
    <location>
        <begin position="60"/>
        <end position="69"/>
    </location>
</feature>
<keyword evidence="3" id="KW-1185">Reference proteome</keyword>
<organism evidence="2 3">
    <name type="scientific">Ficus carica</name>
    <name type="common">Common fig</name>
    <dbReference type="NCBI Taxonomy" id="3494"/>
    <lineage>
        <taxon>Eukaryota</taxon>
        <taxon>Viridiplantae</taxon>
        <taxon>Streptophyta</taxon>
        <taxon>Embryophyta</taxon>
        <taxon>Tracheophyta</taxon>
        <taxon>Spermatophyta</taxon>
        <taxon>Magnoliopsida</taxon>
        <taxon>eudicotyledons</taxon>
        <taxon>Gunneridae</taxon>
        <taxon>Pentapetalae</taxon>
        <taxon>rosids</taxon>
        <taxon>fabids</taxon>
        <taxon>Rosales</taxon>
        <taxon>Moraceae</taxon>
        <taxon>Ficeae</taxon>
        <taxon>Ficus</taxon>
    </lineage>
</organism>
<evidence type="ECO:0000313" key="3">
    <source>
        <dbReference type="Proteomes" id="UP001187192"/>
    </source>
</evidence>
<accession>A0AA88CRU4</accession>
<comment type="caution">
    <text evidence="2">The sequence shown here is derived from an EMBL/GenBank/DDBJ whole genome shotgun (WGS) entry which is preliminary data.</text>
</comment>
<gene>
    <name evidence="2" type="ORF">TIFTF001_050802</name>
</gene>
<proteinExistence type="predicted"/>
<dbReference type="AlphaFoldDB" id="A0AA88CRU4"/>
<feature type="region of interest" description="Disordered" evidence="1">
    <location>
        <begin position="49"/>
        <end position="83"/>
    </location>
</feature>
<evidence type="ECO:0000313" key="2">
    <source>
        <dbReference type="EMBL" id="GMN32408.1"/>
    </source>
</evidence>
<sequence length="368" mass="39996">MRRFGSKIFAWAVSPPLSPIIKPPDPFLCLSSPPEQNKCGAFHCGPRLRKDDSPVGSIPSYLTSGSTQPEWEEEDQPNSGPLCTFAEADQSGILEKGRELLTEGGSRNEGGGKLPLLECKLIPILCPSLGINTAQSSPVSYLWSLSPSSFVGLSLVSQVPPLPSVARAFLERESPTLSNFLPQGIPVVSCRRKLLGRLKAVCWGIVGHQKLAYSDIYFFSKRSCPIVLIRKVGITPLESECQLVQQNPPLLKGGSEPAAKRVLEGEVRMGQDRKLDPSRGAILRLFGMPRLQSVLHPLSISELGKEDDLIALSRADRWTLAYLGGLIEALPSFSKEGIKSFIRVHSLLSGNANQVVQRKALVYLPAGP</sequence>
<protein>
    <submittedName>
        <fullName evidence="2">Uncharacterized protein</fullName>
    </submittedName>
</protein>
<dbReference type="EMBL" id="BTGU01008711">
    <property type="protein sequence ID" value="GMN32408.1"/>
    <property type="molecule type" value="Genomic_DNA"/>
</dbReference>